<evidence type="ECO:0008006" key="4">
    <source>
        <dbReference type="Google" id="ProtNLM"/>
    </source>
</evidence>
<dbReference type="Proteomes" id="UP001225788">
    <property type="component" value="Plasmid unnamed1"/>
</dbReference>
<name>A0ABY9KDX6_9HYPH</name>
<gene>
    <name evidence="2" type="ORF">Q9315_18625</name>
</gene>
<evidence type="ECO:0000256" key="1">
    <source>
        <dbReference type="SAM" id="SignalP"/>
    </source>
</evidence>
<keyword evidence="2" id="KW-0614">Plasmid</keyword>
<geneLocation type="plasmid" evidence="2 3">
    <name>unnamed1</name>
</geneLocation>
<organism evidence="2 3">
    <name type="scientific">Shinella oryzae</name>
    <dbReference type="NCBI Taxonomy" id="2871820"/>
    <lineage>
        <taxon>Bacteria</taxon>
        <taxon>Pseudomonadati</taxon>
        <taxon>Pseudomonadota</taxon>
        <taxon>Alphaproteobacteria</taxon>
        <taxon>Hyphomicrobiales</taxon>
        <taxon>Rhizobiaceae</taxon>
        <taxon>Shinella</taxon>
    </lineage>
</organism>
<keyword evidence="3" id="KW-1185">Reference proteome</keyword>
<accession>A0ABY9KDX6</accession>
<reference evidence="2 3" key="1">
    <citation type="submission" date="2023-08" db="EMBL/GenBank/DDBJ databases">
        <title>Pathogen: clinical or host-associated sample.</title>
        <authorList>
            <person name="Hergert J."/>
            <person name="Casey R."/>
            <person name="Wagner J."/>
            <person name="Young E.L."/>
            <person name="Oakeson K.F."/>
        </authorList>
    </citation>
    <scope>NUCLEOTIDE SEQUENCE [LARGE SCALE GENOMIC DNA]</scope>
    <source>
        <strain evidence="2 3">UPHL-collab-2</strain>
        <plasmid evidence="2 3">unnamed1</plasmid>
    </source>
</reference>
<dbReference type="EMBL" id="CP132315">
    <property type="protein sequence ID" value="WLS05884.1"/>
    <property type="molecule type" value="Genomic_DNA"/>
</dbReference>
<feature type="chain" id="PRO_5045701974" description="Polyketide cyclase/dehydrase/lipid transport protein" evidence="1">
    <location>
        <begin position="24"/>
        <end position="197"/>
    </location>
</feature>
<evidence type="ECO:0000313" key="3">
    <source>
        <dbReference type="Proteomes" id="UP001225788"/>
    </source>
</evidence>
<evidence type="ECO:0000313" key="2">
    <source>
        <dbReference type="EMBL" id="WLS05884.1"/>
    </source>
</evidence>
<keyword evidence="1" id="KW-0732">Signal</keyword>
<feature type="signal peptide" evidence="1">
    <location>
        <begin position="1"/>
        <end position="23"/>
    </location>
</feature>
<sequence>MPSMLKRLAILLSIVLVWAPALAQSEIVERLGVPGPITFEGQSFELAWSSAPGGGYYKQEYVPAGQSVETYTEMFLVEAVTSPLRPIDAANGQVKLVQQRKGTDPVANFDIRQNEQSGEVVLDFLLSDLKANPIVVEWNVYRYVPRPGGEGVVLYALSRRGYGDVGAKALLGQLKSIRSSTVLALANAELPSVSIKD</sequence>
<proteinExistence type="predicted"/>
<protein>
    <recommendedName>
        <fullName evidence="4">Polyketide cyclase/dehydrase/lipid transport protein</fullName>
    </recommendedName>
</protein>